<dbReference type="InterPro" id="IPR000504">
    <property type="entry name" value="RRM_dom"/>
</dbReference>
<dbReference type="VEuPathDB" id="AmoebaDB:ENU1_097490"/>
<dbReference type="PANTHER" id="PTHR48027">
    <property type="entry name" value="HETEROGENEOUS NUCLEAR RIBONUCLEOPROTEIN 87F-RELATED"/>
    <property type="match status" value="1"/>
</dbReference>
<protein>
    <submittedName>
        <fullName evidence="5">RNA recognition motif domain containing protein</fullName>
    </submittedName>
</protein>
<name>K2GCH2_ENTNP</name>
<gene>
    <name evidence="5" type="ORF">ENU1_097490</name>
</gene>
<accession>K2GCH2</accession>
<dbReference type="SMART" id="SM00360">
    <property type="entry name" value="RRM"/>
    <property type="match status" value="1"/>
</dbReference>
<feature type="region of interest" description="Disordered" evidence="3">
    <location>
        <begin position="131"/>
        <end position="203"/>
    </location>
</feature>
<evidence type="ECO:0000256" key="3">
    <source>
        <dbReference type="SAM" id="MobiDB-lite"/>
    </source>
</evidence>
<dbReference type="Gene3D" id="3.30.70.330">
    <property type="match status" value="1"/>
</dbReference>
<evidence type="ECO:0000256" key="1">
    <source>
        <dbReference type="ARBA" id="ARBA00022884"/>
    </source>
</evidence>
<sequence length="326" mass="39328">MISFNINDYNKLIIINYTLQLFAQLKGSILKIIFKFMKTLYVSDVDVSIDENKLKELFSPYGNVINSTIKKSSKGTNDFYYAFIEYDRPEDAAKALREMDQHELAGKRLNVKFAKPKDGRPYLQKPFYTEFKKRDPPFDSPRDSPRRRSFSRERGRLDDGLYPPSHDLMYDGSPMSGRYLRKDIPQQRVHNEKRQYRDRFESRIERPREKDYYSGDSFYLQDRYARDDYYGRSDRYSLRDSCNDREIDYDRYNSRRIDRMSDRISSERERDHIPVDPLVSDRPLMDRPNSDRDYYPSDRMRDSGPYRRDDIGRDIPYSRDRYDPHY</sequence>
<dbReference type="SUPFAM" id="SSF54928">
    <property type="entry name" value="RNA-binding domain, RBD"/>
    <property type="match status" value="1"/>
</dbReference>
<dbReference type="GO" id="GO:0003723">
    <property type="term" value="F:RNA binding"/>
    <property type="evidence" value="ECO:0007669"/>
    <property type="project" value="UniProtKB-UniRule"/>
</dbReference>
<dbReference type="OrthoDB" id="29222at2759"/>
<dbReference type="CDD" id="cd00590">
    <property type="entry name" value="RRM_SF"/>
    <property type="match status" value="1"/>
</dbReference>
<proteinExistence type="predicted"/>
<dbReference type="PROSITE" id="PS50102">
    <property type="entry name" value="RRM"/>
    <property type="match status" value="1"/>
</dbReference>
<dbReference type="InterPro" id="IPR052462">
    <property type="entry name" value="SLIRP/GR-RBP-like"/>
</dbReference>
<feature type="domain" description="RRM" evidence="4">
    <location>
        <begin position="38"/>
        <end position="116"/>
    </location>
</feature>
<dbReference type="GeneID" id="20073609"/>
<feature type="region of interest" description="Disordered" evidence="3">
    <location>
        <begin position="262"/>
        <end position="326"/>
    </location>
</feature>
<dbReference type="Proteomes" id="UP000006769">
    <property type="component" value="Unassembled WGS sequence"/>
</dbReference>
<dbReference type="Pfam" id="PF00076">
    <property type="entry name" value="RRM_1"/>
    <property type="match status" value="1"/>
</dbReference>
<reference evidence="5 6" key="1">
    <citation type="submission" date="2011-11" db="EMBL/GenBank/DDBJ databases">
        <authorList>
            <person name="Hannick L."/>
            <person name="Karamycheva S."/>
            <person name="Lorenzi H."/>
            <person name="Caler E."/>
        </authorList>
    </citation>
    <scope>NUCLEOTIDE SEQUENCE [LARGE SCALE GENOMIC DNA]</scope>
    <source>
        <strain evidence="5 6">P19</strain>
    </source>
</reference>
<dbReference type="InterPro" id="IPR012677">
    <property type="entry name" value="Nucleotide-bd_a/b_plait_sf"/>
</dbReference>
<feature type="compositionally biased region" description="Basic and acidic residues" evidence="3">
    <location>
        <begin position="283"/>
        <end position="326"/>
    </location>
</feature>
<evidence type="ECO:0000313" key="5">
    <source>
        <dbReference type="EMBL" id="EKE40231.1"/>
    </source>
</evidence>
<evidence type="ECO:0000313" key="6">
    <source>
        <dbReference type="Proteomes" id="UP000006769"/>
    </source>
</evidence>
<dbReference type="AlphaFoldDB" id="K2GCH2"/>
<feature type="compositionally biased region" description="Basic and acidic residues" evidence="3">
    <location>
        <begin position="180"/>
        <end position="203"/>
    </location>
</feature>
<evidence type="ECO:0000256" key="2">
    <source>
        <dbReference type="PROSITE-ProRule" id="PRU00176"/>
    </source>
</evidence>
<dbReference type="OMA" id="DNCNDRE"/>
<evidence type="ECO:0000259" key="4">
    <source>
        <dbReference type="PROSITE" id="PS50102"/>
    </source>
</evidence>
<dbReference type="RefSeq" id="XP_008857433.1">
    <property type="nucleotide sequence ID" value="XM_008859211.1"/>
</dbReference>
<dbReference type="EMBL" id="JH926828">
    <property type="protein sequence ID" value="EKE40231.1"/>
    <property type="molecule type" value="Genomic_DNA"/>
</dbReference>
<feature type="compositionally biased region" description="Basic and acidic residues" evidence="3">
    <location>
        <begin position="262"/>
        <end position="274"/>
    </location>
</feature>
<organism evidence="5 6">
    <name type="scientific">Entamoeba nuttalli (strain P19)</name>
    <name type="common">Amoeba</name>
    <dbReference type="NCBI Taxonomy" id="1076696"/>
    <lineage>
        <taxon>Eukaryota</taxon>
        <taxon>Amoebozoa</taxon>
        <taxon>Evosea</taxon>
        <taxon>Archamoebae</taxon>
        <taxon>Mastigamoebida</taxon>
        <taxon>Entamoebidae</taxon>
        <taxon>Entamoeba</taxon>
    </lineage>
</organism>
<keyword evidence="1 2" id="KW-0694">RNA-binding</keyword>
<feature type="compositionally biased region" description="Basic and acidic residues" evidence="3">
    <location>
        <begin position="131"/>
        <end position="159"/>
    </location>
</feature>
<dbReference type="InterPro" id="IPR035979">
    <property type="entry name" value="RBD_domain_sf"/>
</dbReference>